<dbReference type="Proteomes" id="UP000253065">
    <property type="component" value="Unassembled WGS sequence"/>
</dbReference>
<keyword evidence="1" id="KW-0732">Signal</keyword>
<dbReference type="EMBL" id="QNSA01000009">
    <property type="protein sequence ID" value="RBP70987.1"/>
    <property type="molecule type" value="Genomic_DNA"/>
</dbReference>
<evidence type="ECO:0008006" key="6">
    <source>
        <dbReference type="Google" id="ProtNLM"/>
    </source>
</evidence>
<evidence type="ECO:0000313" key="5">
    <source>
        <dbReference type="Proteomes" id="UP000253065"/>
    </source>
</evidence>
<dbReference type="SUPFAM" id="SSF53850">
    <property type="entry name" value="Periplasmic binding protein-like II"/>
    <property type="match status" value="1"/>
</dbReference>
<evidence type="ECO:0000313" key="2">
    <source>
        <dbReference type="EMBL" id="RBP70987.1"/>
    </source>
</evidence>
<dbReference type="Proteomes" id="UP000252795">
    <property type="component" value="Unassembled WGS sequence"/>
</dbReference>
<keyword evidence="5" id="KW-1185">Reference proteome</keyword>
<reference evidence="3 4" key="1">
    <citation type="submission" date="2018-07" db="EMBL/GenBank/DDBJ databases">
        <title>Freshwater and sediment microbial communities from various areas in North America, analyzing microbe dynamics in response to fracking.</title>
        <authorList>
            <person name="Lamendella R."/>
        </authorList>
    </citation>
    <scope>NUCLEOTIDE SEQUENCE [LARGE SCALE GENOMIC DNA]</scope>
    <source>
        <strain evidence="3 4">114E</strain>
        <strain evidence="2 5">114E_o</strain>
    </source>
</reference>
<sequence>MKPAIGTWLFLMLASNAGAAQEYGSVRVEVMTEARSTTVASYRLQRYLEARDCEAELLFNRAGDSDLVYRPDGSDNRRVLDAVNAFGNYPVPVWVTRKTAGVRSLEELDGRDVSVVAGSDPVSGRLALRALASVGVTPKPGQRYEAGDFNSALGLLLHNNTHASVSELGLVTPFLESQGLAITWQGEPVRGAGWYTNAKTGSANPELQPCLKALLQLKRSDDRQIFNLFPEWVHGFATPDSQP</sequence>
<proteinExistence type="predicted"/>
<evidence type="ECO:0000313" key="3">
    <source>
        <dbReference type="EMBL" id="RCW32287.1"/>
    </source>
</evidence>
<name>A0A368UTW2_MARNT</name>
<dbReference type="EMBL" id="QPJB01000009">
    <property type="protein sequence ID" value="RCW32287.1"/>
    <property type="molecule type" value="Genomic_DNA"/>
</dbReference>
<evidence type="ECO:0000256" key="1">
    <source>
        <dbReference type="SAM" id="SignalP"/>
    </source>
</evidence>
<feature type="chain" id="PRO_5016686340" description="ABC transporter substrate-binding protein" evidence="1">
    <location>
        <begin position="20"/>
        <end position="243"/>
    </location>
</feature>
<protein>
    <recommendedName>
        <fullName evidence="6">ABC transporter substrate-binding protein</fullName>
    </recommendedName>
</protein>
<dbReference type="RefSeq" id="WP_113880285.1">
    <property type="nucleotide sequence ID" value="NZ_QNSA01000009.1"/>
</dbReference>
<organism evidence="3 4">
    <name type="scientific">Marinobacter nauticus</name>
    <name type="common">Marinobacter hydrocarbonoclasticus</name>
    <name type="synonym">Marinobacter aquaeolei</name>
    <dbReference type="NCBI Taxonomy" id="2743"/>
    <lineage>
        <taxon>Bacteria</taxon>
        <taxon>Pseudomonadati</taxon>
        <taxon>Pseudomonadota</taxon>
        <taxon>Gammaproteobacteria</taxon>
        <taxon>Pseudomonadales</taxon>
        <taxon>Marinobacteraceae</taxon>
        <taxon>Marinobacter</taxon>
    </lineage>
</organism>
<evidence type="ECO:0000313" key="4">
    <source>
        <dbReference type="Proteomes" id="UP000252795"/>
    </source>
</evidence>
<dbReference type="AlphaFoldDB" id="A0A368UTW2"/>
<accession>A0A368UTW2</accession>
<feature type="signal peptide" evidence="1">
    <location>
        <begin position="1"/>
        <end position="19"/>
    </location>
</feature>
<comment type="caution">
    <text evidence="3">The sequence shown here is derived from an EMBL/GenBank/DDBJ whole genome shotgun (WGS) entry which is preliminary data.</text>
</comment>
<gene>
    <name evidence="3" type="ORF">DET51_109117</name>
    <name evidence="2" type="ORF">DET64_109117</name>
</gene>